<dbReference type="STRING" id="1449350.OCH239_11835"/>
<gene>
    <name evidence="3" type="ORF">OCH239_11835</name>
</gene>
<dbReference type="InterPro" id="IPR000638">
    <property type="entry name" value="Gas-vesicle_GvpA-like"/>
</dbReference>
<dbReference type="Pfam" id="PF00741">
    <property type="entry name" value="Gas_vesicle"/>
    <property type="match status" value="1"/>
</dbReference>
<dbReference type="GO" id="GO:0012506">
    <property type="term" value="C:vesicle membrane"/>
    <property type="evidence" value="ECO:0007669"/>
    <property type="project" value="InterPro"/>
</dbReference>
<proteinExistence type="predicted"/>
<protein>
    <submittedName>
        <fullName evidence="3">Gas vesicle protein</fullName>
    </submittedName>
</protein>
<keyword evidence="1" id="KW-0304">Gas vesicle</keyword>
<dbReference type="AlphaFoldDB" id="X7EIC4"/>
<evidence type="ECO:0000256" key="2">
    <source>
        <dbReference type="ARBA" id="ARBA00035108"/>
    </source>
</evidence>
<sequence length="72" mass="7793">MPDGFEMRLVGPDEALASRDGRLVDLLDGLLDQGVVLRGEAWISVADVDLVFLGLDLVLANPDRICGREGRT</sequence>
<dbReference type="Proteomes" id="UP000022447">
    <property type="component" value="Unassembled WGS sequence"/>
</dbReference>
<dbReference type="GO" id="GO:0031411">
    <property type="term" value="C:gas vesicle"/>
    <property type="evidence" value="ECO:0007669"/>
    <property type="project" value="UniProtKB-SubCell"/>
</dbReference>
<dbReference type="eggNOG" id="ENOG502ZYBF">
    <property type="taxonomic scope" value="Bacteria"/>
</dbReference>
<evidence type="ECO:0000313" key="3">
    <source>
        <dbReference type="EMBL" id="ETX15864.1"/>
    </source>
</evidence>
<comment type="subcellular location">
    <subcellularLocation>
        <location evidence="2">Gas vesicle</location>
    </subcellularLocation>
</comment>
<dbReference type="EMBL" id="JALZ01000003">
    <property type="protein sequence ID" value="ETX15864.1"/>
    <property type="molecule type" value="Genomic_DNA"/>
</dbReference>
<dbReference type="GO" id="GO:0005198">
    <property type="term" value="F:structural molecule activity"/>
    <property type="evidence" value="ECO:0007669"/>
    <property type="project" value="InterPro"/>
</dbReference>
<evidence type="ECO:0000256" key="1">
    <source>
        <dbReference type="ARBA" id="ARBA00022987"/>
    </source>
</evidence>
<dbReference type="RefSeq" id="WP_051489261.1">
    <property type="nucleotide sequence ID" value="NZ_JALZ01000003.1"/>
</dbReference>
<evidence type="ECO:0000313" key="4">
    <source>
        <dbReference type="Proteomes" id="UP000022447"/>
    </source>
</evidence>
<name>X7EIC4_9RHOB</name>
<keyword evidence="4" id="KW-1185">Reference proteome</keyword>
<reference evidence="3 4" key="1">
    <citation type="submission" date="2014-01" db="EMBL/GenBank/DDBJ databases">
        <title>Roseivivax halodurans JCM 10272 Genome Sequencing.</title>
        <authorList>
            <person name="Lai Q."/>
            <person name="Li G."/>
            <person name="Shao Z."/>
        </authorList>
    </citation>
    <scope>NUCLEOTIDE SEQUENCE [LARGE SCALE GENOMIC DNA]</scope>
    <source>
        <strain evidence="3 4">JCM 10272</strain>
    </source>
</reference>
<organism evidence="3 4">
    <name type="scientific">Roseivivax halodurans JCM 10272</name>
    <dbReference type="NCBI Taxonomy" id="1449350"/>
    <lineage>
        <taxon>Bacteria</taxon>
        <taxon>Pseudomonadati</taxon>
        <taxon>Pseudomonadota</taxon>
        <taxon>Alphaproteobacteria</taxon>
        <taxon>Rhodobacterales</taxon>
        <taxon>Roseobacteraceae</taxon>
        <taxon>Roseivivax</taxon>
    </lineage>
</organism>
<comment type="caution">
    <text evidence="3">The sequence shown here is derived from an EMBL/GenBank/DDBJ whole genome shotgun (WGS) entry which is preliminary data.</text>
</comment>
<accession>X7EIC4</accession>